<gene>
    <name evidence="3" type="ORF">DLD82_03455</name>
</gene>
<evidence type="ECO:0000313" key="4">
    <source>
        <dbReference type="Proteomes" id="UP000245934"/>
    </source>
</evidence>
<feature type="domain" description="Response regulatory" evidence="2">
    <location>
        <begin position="10"/>
        <end position="137"/>
    </location>
</feature>
<evidence type="ECO:0000256" key="1">
    <source>
        <dbReference type="PROSITE-ProRule" id="PRU00169"/>
    </source>
</evidence>
<dbReference type="InterPro" id="IPR011006">
    <property type="entry name" value="CheY-like_superfamily"/>
</dbReference>
<dbReference type="AlphaFoldDB" id="A0A2V2N6F2"/>
<protein>
    <submittedName>
        <fullName evidence="3">Two-component system response regulator</fullName>
    </submittedName>
</protein>
<dbReference type="SMART" id="SM00448">
    <property type="entry name" value="REC"/>
    <property type="match status" value="1"/>
</dbReference>
<dbReference type="PANTHER" id="PTHR44520">
    <property type="entry name" value="RESPONSE REGULATOR RCP1-RELATED"/>
    <property type="match status" value="1"/>
</dbReference>
<dbReference type="Gene3D" id="3.40.50.2300">
    <property type="match status" value="1"/>
</dbReference>
<dbReference type="InterPro" id="IPR052893">
    <property type="entry name" value="TCS_response_regulator"/>
</dbReference>
<dbReference type="GeneID" id="97609417"/>
<dbReference type="EMBL" id="QGMZ01000008">
    <property type="protein sequence ID" value="PWR75652.1"/>
    <property type="molecule type" value="Genomic_DNA"/>
</dbReference>
<dbReference type="Proteomes" id="UP000245934">
    <property type="component" value="Unassembled WGS sequence"/>
</dbReference>
<dbReference type="PANTHER" id="PTHR44520:SF1">
    <property type="entry name" value="TWO-COMPONENT SYSTEM REGULATORY PROTEIN"/>
    <property type="match status" value="1"/>
</dbReference>
<sequence>MEPIGERRLEILLIEDNQNDVELFLNVVDWINMGDQVRVFLDGREALDYLHKKGIYKDNPGSLPSVVFIDLKMPLISGHEVLKSIRKDKRTKTLPVVVFTSSDQESDIGETYKCGVNSYVVKPVQFEKYAETIRDLINYWRNVNTPPEPFRQEE</sequence>
<dbReference type="OrthoDB" id="9652at2157"/>
<keyword evidence="4" id="KW-1185">Reference proteome</keyword>
<dbReference type="PROSITE" id="PS50110">
    <property type="entry name" value="RESPONSE_REGULATORY"/>
    <property type="match status" value="1"/>
</dbReference>
<dbReference type="RefSeq" id="WP_109939717.1">
    <property type="nucleotide sequence ID" value="NZ_CP176366.1"/>
</dbReference>
<accession>A0A2V2N6F2</accession>
<dbReference type="Pfam" id="PF00072">
    <property type="entry name" value="Response_reg"/>
    <property type="match status" value="1"/>
</dbReference>
<organism evidence="3 4">
    <name type="scientific">Methanospirillum stamsii</name>
    <dbReference type="NCBI Taxonomy" id="1277351"/>
    <lineage>
        <taxon>Archaea</taxon>
        <taxon>Methanobacteriati</taxon>
        <taxon>Methanobacteriota</taxon>
        <taxon>Stenosarchaea group</taxon>
        <taxon>Methanomicrobia</taxon>
        <taxon>Methanomicrobiales</taxon>
        <taxon>Methanospirillaceae</taxon>
        <taxon>Methanospirillum</taxon>
    </lineage>
</organism>
<dbReference type="GO" id="GO:0000160">
    <property type="term" value="P:phosphorelay signal transduction system"/>
    <property type="evidence" value="ECO:0007669"/>
    <property type="project" value="InterPro"/>
</dbReference>
<keyword evidence="1" id="KW-0597">Phosphoprotein</keyword>
<evidence type="ECO:0000259" key="2">
    <source>
        <dbReference type="PROSITE" id="PS50110"/>
    </source>
</evidence>
<dbReference type="SUPFAM" id="SSF52172">
    <property type="entry name" value="CheY-like"/>
    <property type="match status" value="1"/>
</dbReference>
<dbReference type="InterPro" id="IPR001789">
    <property type="entry name" value="Sig_transdc_resp-reg_receiver"/>
</dbReference>
<reference evidence="3 4" key="1">
    <citation type="submission" date="2018-05" db="EMBL/GenBank/DDBJ databases">
        <title>Draft genome of Methanospirillum stamsii Pt1.</title>
        <authorList>
            <person name="Dueholm M.S."/>
            <person name="Nielsen P.H."/>
            <person name="Bakmann L.F."/>
            <person name="Otzen D.E."/>
        </authorList>
    </citation>
    <scope>NUCLEOTIDE SEQUENCE [LARGE SCALE GENOMIC DNA]</scope>
    <source>
        <strain evidence="3 4">Pt1</strain>
    </source>
</reference>
<name>A0A2V2N6F2_9EURY</name>
<proteinExistence type="predicted"/>
<comment type="caution">
    <text evidence="3">The sequence shown here is derived from an EMBL/GenBank/DDBJ whole genome shotgun (WGS) entry which is preliminary data.</text>
</comment>
<evidence type="ECO:0000313" key="3">
    <source>
        <dbReference type="EMBL" id="PWR75652.1"/>
    </source>
</evidence>
<feature type="modified residue" description="4-aspartylphosphate" evidence="1">
    <location>
        <position position="70"/>
    </location>
</feature>
<dbReference type="CDD" id="cd17557">
    <property type="entry name" value="REC_Rcp-like"/>
    <property type="match status" value="1"/>
</dbReference>